<keyword evidence="5" id="KW-1133">Transmembrane helix</keyword>
<dbReference type="Pfam" id="PF00102">
    <property type="entry name" value="Y_phosphatase"/>
    <property type="match status" value="2"/>
</dbReference>
<accession>A0A7R9KIJ4</accession>
<dbReference type="FunFam" id="3.90.190.10:FF:000102">
    <property type="entry name" value="Receptor-type tyrosine-protein phosphatase"/>
    <property type="match status" value="1"/>
</dbReference>
<gene>
    <name evidence="8" type="ORF">OSB1V03_LOCUS4345</name>
</gene>
<keyword evidence="5" id="KW-0812">Transmembrane</keyword>
<evidence type="ECO:0000256" key="3">
    <source>
        <dbReference type="ARBA" id="ARBA00022912"/>
    </source>
</evidence>
<feature type="transmembrane region" description="Helical" evidence="5">
    <location>
        <begin position="250"/>
        <end position="274"/>
    </location>
</feature>
<evidence type="ECO:0000313" key="8">
    <source>
        <dbReference type="EMBL" id="CAD7623898.1"/>
    </source>
</evidence>
<evidence type="ECO:0000256" key="4">
    <source>
        <dbReference type="ARBA" id="ARBA00051722"/>
    </source>
</evidence>
<sequence length="927" mass="104687">MYSNEHTMYSLSSTPILPLKANTNYTVQLCAINLSGCGSWTPIDSNAKCSTGPHLQHHFPDIRLETTGSMGQLKLVFPRVSERFGSVTCYRVFVVKLPFGYTLSDLSPYKPSELNLTSYARVHYHQVFKPEAYIADEIPSHEFNNEVIIGDRKYTSCLDVEKDNLALNGAEEELVSNGGEVIDDGPLAELTNYTGFVEIHVLGANGVILRKQSAYLSPIQTTSSPLLSMPTSTNAVSPLLSSIGNPSTTTILLCLISGVAVILLIIILILWLLIRRNSDSNSGGHAVRTHDKLNSIQRSKHVHSNGIVMNGVLPTTTTTRTLNGGHVSVHSADREGDNPVVAIHVINLPQIFRERSAQNNRLFEVEFDSLAKCFADRTCLSGELADNVPKNRCPDVKCFDETRVRLSPIDGQPHSDYINANFVSYNQKLYVCCEGPLESTVKDFWRMIYEYECSVIVMLTGCEEQGSEKCAQYWSDDGIKTIDNQFTVCVQSVRIYSDYIIRRFQLSTIDHRYTRDVLQFHYMMWKDVSPTELLPSGILRLIKHVNEHYCPDRGPIVVHCSTGLGRSPTYIAIDSLLPEIISGFVNIYECVLNLRYQRNQCLHTADQYVFIYRALLEFAIFGDTEVDVEQFETYYQQIIEEQIDNVNLLNTQFDRLEFTVEDPKSCEYGLLPENIDKNRFTHVIPYDINRVILPTNVNKDESNYINASLIQGYDRYLSFIATQDPLESTLKDFICMVYEENVSVIVMLSEATDVCYWPSTESTYGNYSVKLMNRRPEQRSSARISALELNVSKLSSSVTETSGDGVTPVQHGVTLYQLYGWSDPIIPETAFAVIELCETVLNECRSKSPILVQCCNGAQRCTLFISLLSLLQQIKVDKRVDVFQTARATKMQRCSAFQRFEEYAFLYTALMDYILSRNLCDTSDVVL</sequence>
<dbReference type="SMART" id="SM00194">
    <property type="entry name" value="PTPc"/>
    <property type="match status" value="2"/>
</dbReference>
<dbReference type="PROSITE" id="PS00383">
    <property type="entry name" value="TYR_PHOSPHATASE_1"/>
    <property type="match status" value="1"/>
</dbReference>
<dbReference type="PANTHER" id="PTHR19134:SF495">
    <property type="entry name" value="TYROSINE-PROTEIN PHOSPHATASE 69D"/>
    <property type="match status" value="1"/>
</dbReference>
<reference evidence="8" key="1">
    <citation type="submission" date="2020-11" db="EMBL/GenBank/DDBJ databases">
        <authorList>
            <person name="Tran Van P."/>
        </authorList>
    </citation>
    <scope>NUCLEOTIDE SEQUENCE</scope>
</reference>
<dbReference type="Proteomes" id="UP000759131">
    <property type="component" value="Unassembled WGS sequence"/>
</dbReference>
<dbReference type="InterPro" id="IPR029021">
    <property type="entry name" value="Prot-tyrosine_phosphatase-like"/>
</dbReference>
<dbReference type="InterPro" id="IPR000242">
    <property type="entry name" value="PTP_cat"/>
</dbReference>
<name>A0A7R9KIJ4_9ACAR</name>
<organism evidence="8">
    <name type="scientific">Medioppia subpectinata</name>
    <dbReference type="NCBI Taxonomy" id="1979941"/>
    <lineage>
        <taxon>Eukaryota</taxon>
        <taxon>Metazoa</taxon>
        <taxon>Ecdysozoa</taxon>
        <taxon>Arthropoda</taxon>
        <taxon>Chelicerata</taxon>
        <taxon>Arachnida</taxon>
        <taxon>Acari</taxon>
        <taxon>Acariformes</taxon>
        <taxon>Sarcoptiformes</taxon>
        <taxon>Oribatida</taxon>
        <taxon>Brachypylina</taxon>
        <taxon>Oppioidea</taxon>
        <taxon>Oppiidae</taxon>
        <taxon>Medioppia</taxon>
    </lineage>
</organism>
<protein>
    <recommendedName>
        <fullName evidence="1">protein-tyrosine-phosphatase</fullName>
        <ecNumber evidence="1">3.1.3.48</ecNumber>
    </recommendedName>
</protein>
<dbReference type="SMART" id="SM00404">
    <property type="entry name" value="PTPc_motif"/>
    <property type="match status" value="2"/>
</dbReference>
<dbReference type="InterPro" id="IPR000387">
    <property type="entry name" value="Tyr_Pase_dom"/>
</dbReference>
<dbReference type="PRINTS" id="PR00700">
    <property type="entry name" value="PRTYPHPHTASE"/>
</dbReference>
<keyword evidence="9" id="KW-1185">Reference proteome</keyword>
<feature type="domain" description="Tyrosine specific protein phosphatases" evidence="7">
    <location>
        <begin position="831"/>
        <end position="904"/>
    </location>
</feature>
<feature type="domain" description="Tyrosine-protein phosphatase" evidence="6">
    <location>
        <begin position="363"/>
        <end position="618"/>
    </location>
</feature>
<dbReference type="PROSITE" id="PS50056">
    <property type="entry name" value="TYR_PHOSPHATASE_2"/>
    <property type="match status" value="2"/>
</dbReference>
<dbReference type="InterPro" id="IPR050348">
    <property type="entry name" value="Protein-Tyr_Phosphatase"/>
</dbReference>
<dbReference type="CDD" id="cd00047">
    <property type="entry name" value="PTPc"/>
    <property type="match status" value="2"/>
</dbReference>
<dbReference type="AlphaFoldDB" id="A0A7R9KIJ4"/>
<evidence type="ECO:0000256" key="5">
    <source>
        <dbReference type="SAM" id="Phobius"/>
    </source>
</evidence>
<keyword evidence="3" id="KW-0904">Protein phosphatase</keyword>
<dbReference type="PANTHER" id="PTHR19134">
    <property type="entry name" value="RECEPTOR-TYPE TYROSINE-PROTEIN PHOSPHATASE"/>
    <property type="match status" value="1"/>
</dbReference>
<dbReference type="InterPro" id="IPR003595">
    <property type="entry name" value="Tyr_Pase_cat"/>
</dbReference>
<dbReference type="EMBL" id="OC856536">
    <property type="protein sequence ID" value="CAD7623898.1"/>
    <property type="molecule type" value="Genomic_DNA"/>
</dbReference>
<evidence type="ECO:0000259" key="7">
    <source>
        <dbReference type="PROSITE" id="PS50056"/>
    </source>
</evidence>
<evidence type="ECO:0000256" key="2">
    <source>
        <dbReference type="ARBA" id="ARBA00022801"/>
    </source>
</evidence>
<comment type="catalytic activity">
    <reaction evidence="4">
        <text>O-phospho-L-tyrosyl-[protein] + H2O = L-tyrosyl-[protein] + phosphate</text>
        <dbReference type="Rhea" id="RHEA:10684"/>
        <dbReference type="Rhea" id="RHEA-COMP:10136"/>
        <dbReference type="Rhea" id="RHEA-COMP:20101"/>
        <dbReference type="ChEBI" id="CHEBI:15377"/>
        <dbReference type="ChEBI" id="CHEBI:43474"/>
        <dbReference type="ChEBI" id="CHEBI:46858"/>
        <dbReference type="ChEBI" id="CHEBI:61978"/>
        <dbReference type="EC" id="3.1.3.48"/>
    </reaction>
</comment>
<proteinExistence type="predicted"/>
<dbReference type="InterPro" id="IPR016130">
    <property type="entry name" value="Tyr_Pase_AS"/>
</dbReference>
<dbReference type="PROSITE" id="PS50055">
    <property type="entry name" value="TYR_PHOSPHATASE_PTP"/>
    <property type="match status" value="2"/>
</dbReference>
<dbReference type="OrthoDB" id="6058203at2759"/>
<keyword evidence="2" id="KW-0378">Hydrolase</keyword>
<dbReference type="EC" id="3.1.3.48" evidence="1"/>
<evidence type="ECO:0000313" key="9">
    <source>
        <dbReference type="Proteomes" id="UP000759131"/>
    </source>
</evidence>
<feature type="domain" description="Tyrosine specific protein phosphatases" evidence="7">
    <location>
        <begin position="536"/>
        <end position="609"/>
    </location>
</feature>
<dbReference type="EMBL" id="CAJPIZ010001961">
    <property type="protein sequence ID" value="CAG2104328.1"/>
    <property type="molecule type" value="Genomic_DNA"/>
</dbReference>
<dbReference type="GO" id="GO:0004725">
    <property type="term" value="F:protein tyrosine phosphatase activity"/>
    <property type="evidence" value="ECO:0007669"/>
    <property type="project" value="UniProtKB-EC"/>
</dbReference>
<keyword evidence="5" id="KW-0472">Membrane</keyword>
<dbReference type="SUPFAM" id="SSF52799">
    <property type="entry name" value="(Phosphotyrosine protein) phosphatases II"/>
    <property type="match status" value="2"/>
</dbReference>
<dbReference type="GO" id="GO:0048666">
    <property type="term" value="P:neuron development"/>
    <property type="evidence" value="ECO:0007669"/>
    <property type="project" value="UniProtKB-ARBA"/>
</dbReference>
<evidence type="ECO:0000259" key="6">
    <source>
        <dbReference type="PROSITE" id="PS50055"/>
    </source>
</evidence>
<feature type="domain" description="Tyrosine-protein phosphatase" evidence="6">
    <location>
        <begin position="649"/>
        <end position="913"/>
    </location>
</feature>
<evidence type="ECO:0000256" key="1">
    <source>
        <dbReference type="ARBA" id="ARBA00013064"/>
    </source>
</evidence>
<dbReference type="Gene3D" id="3.90.190.10">
    <property type="entry name" value="Protein tyrosine phosphatase superfamily"/>
    <property type="match status" value="2"/>
</dbReference>